<feature type="non-terminal residue" evidence="1">
    <location>
        <position position="95"/>
    </location>
</feature>
<evidence type="ECO:0000313" key="1">
    <source>
        <dbReference type="EMBL" id="GMT01610.1"/>
    </source>
</evidence>
<comment type="caution">
    <text evidence="1">The sequence shown here is derived from an EMBL/GenBank/DDBJ whole genome shotgun (WGS) entry which is preliminary data.</text>
</comment>
<gene>
    <name evidence="1" type="ORF">PENTCL1PPCAC_23784</name>
</gene>
<keyword evidence="2" id="KW-1185">Reference proteome</keyword>
<accession>A0AAV5U448</accession>
<evidence type="ECO:0008006" key="3">
    <source>
        <dbReference type="Google" id="ProtNLM"/>
    </source>
</evidence>
<dbReference type="AlphaFoldDB" id="A0AAV5U448"/>
<dbReference type="Proteomes" id="UP001432027">
    <property type="component" value="Unassembled WGS sequence"/>
</dbReference>
<evidence type="ECO:0000313" key="2">
    <source>
        <dbReference type="Proteomes" id="UP001432027"/>
    </source>
</evidence>
<dbReference type="EMBL" id="BTSX01000005">
    <property type="protein sequence ID" value="GMT01610.1"/>
    <property type="molecule type" value="Genomic_DNA"/>
</dbReference>
<name>A0AAV5U448_9BILA</name>
<sequence length="95" mass="10514">RCFFSSCRTNNDSLSMFPSRDISMVNRSYGARILAVCCRRRTSESDTFRLPCPSRVAFTAGICFNAAEIILSSLPHLVSTEFGTVMGLRLDSSHA</sequence>
<feature type="non-terminal residue" evidence="1">
    <location>
        <position position="1"/>
    </location>
</feature>
<reference evidence="1" key="1">
    <citation type="submission" date="2023-10" db="EMBL/GenBank/DDBJ databases">
        <title>Genome assembly of Pristionchus species.</title>
        <authorList>
            <person name="Yoshida K."/>
            <person name="Sommer R.J."/>
        </authorList>
    </citation>
    <scope>NUCLEOTIDE SEQUENCE</scope>
    <source>
        <strain evidence="1">RS0144</strain>
    </source>
</reference>
<organism evidence="1 2">
    <name type="scientific">Pristionchus entomophagus</name>
    <dbReference type="NCBI Taxonomy" id="358040"/>
    <lineage>
        <taxon>Eukaryota</taxon>
        <taxon>Metazoa</taxon>
        <taxon>Ecdysozoa</taxon>
        <taxon>Nematoda</taxon>
        <taxon>Chromadorea</taxon>
        <taxon>Rhabditida</taxon>
        <taxon>Rhabditina</taxon>
        <taxon>Diplogasteromorpha</taxon>
        <taxon>Diplogasteroidea</taxon>
        <taxon>Neodiplogasteridae</taxon>
        <taxon>Pristionchus</taxon>
    </lineage>
</organism>
<protein>
    <recommendedName>
        <fullName evidence="3">G protein-coupled receptor</fullName>
    </recommendedName>
</protein>
<proteinExistence type="predicted"/>